<organism evidence="1 2">
    <name type="scientific">Abyssobacteria bacterium (strain SURF_5)</name>
    <dbReference type="NCBI Taxonomy" id="2093360"/>
    <lineage>
        <taxon>Bacteria</taxon>
        <taxon>Pseudomonadati</taxon>
        <taxon>Candidatus Hydrogenedentota</taxon>
        <taxon>Candidatus Abyssobacteria</taxon>
    </lineage>
</organism>
<comment type="caution">
    <text evidence="1">The sequence shown here is derived from an EMBL/GenBank/DDBJ whole genome shotgun (WGS) entry which is preliminary data.</text>
</comment>
<gene>
    <name evidence="1" type="ORF">C4520_01405</name>
</gene>
<proteinExistence type="predicted"/>
<reference evidence="1 2" key="1">
    <citation type="journal article" date="2017" name="ISME J.">
        <title>Energy and carbon metabolisms in a deep terrestrial subsurface fluid microbial community.</title>
        <authorList>
            <person name="Momper L."/>
            <person name="Jungbluth S.P."/>
            <person name="Lee M.D."/>
            <person name="Amend J.P."/>
        </authorList>
    </citation>
    <scope>NUCLEOTIDE SEQUENCE [LARGE SCALE GENOMIC DNA]</scope>
    <source>
        <strain evidence="1">SURF_5</strain>
    </source>
</reference>
<evidence type="ECO:0000313" key="2">
    <source>
        <dbReference type="Proteomes" id="UP000265882"/>
    </source>
</evidence>
<name>A0A3A4NZU6_ABYX5</name>
<dbReference type="Proteomes" id="UP000265882">
    <property type="component" value="Unassembled WGS sequence"/>
</dbReference>
<dbReference type="AlphaFoldDB" id="A0A3A4NZU6"/>
<evidence type="ECO:0000313" key="1">
    <source>
        <dbReference type="EMBL" id="RJP26018.1"/>
    </source>
</evidence>
<dbReference type="EMBL" id="QZKU01000014">
    <property type="protein sequence ID" value="RJP26018.1"/>
    <property type="molecule type" value="Genomic_DNA"/>
</dbReference>
<accession>A0A3A4NZU6</accession>
<protein>
    <submittedName>
        <fullName evidence="1">Uncharacterized protein</fullName>
    </submittedName>
</protein>
<sequence>MKCKSCERELPESVYVCPACNAGPQAIQVNSVLEEYIYASRSRCSCGGAFRYDMQTMLAVNGVFCDELSVVCKECGRHERFLFDISSFFMKKGK</sequence>